<reference evidence="3" key="2">
    <citation type="submission" date="2023-07" db="EMBL/GenBank/DDBJ databases">
        <title>Genome content predicts the carbon catabolic preferences of heterotrophic bacteria.</title>
        <authorList>
            <person name="Gralka M."/>
        </authorList>
    </citation>
    <scope>NUCLEOTIDE SEQUENCE</scope>
    <source>
        <strain evidence="3">F2M12</strain>
    </source>
</reference>
<keyword evidence="4" id="KW-1185">Reference proteome</keyword>
<name>A0AAW7Z4G5_9ALTE</name>
<evidence type="ECO:0000313" key="4">
    <source>
        <dbReference type="Proteomes" id="UP000056750"/>
    </source>
</evidence>
<dbReference type="GeneID" id="83259148"/>
<dbReference type="PANTHER" id="PTHR33336:SF15">
    <property type="entry name" value="ABM DOMAIN-CONTAINING PROTEIN"/>
    <property type="match status" value="1"/>
</dbReference>
<dbReference type="Proteomes" id="UP001170717">
    <property type="component" value="Unassembled WGS sequence"/>
</dbReference>
<gene>
    <name evidence="2" type="ORF">AVL57_15600</name>
    <name evidence="3" type="ORF">Q4527_11205</name>
</gene>
<dbReference type="EMBL" id="JAUOQI010000006">
    <property type="protein sequence ID" value="MDO6577965.1"/>
    <property type="molecule type" value="Genomic_DNA"/>
</dbReference>
<dbReference type="EC" id="1.-.-.-" evidence="3"/>
<reference evidence="2 4" key="1">
    <citation type="submission" date="2015-12" db="EMBL/GenBank/DDBJ databases">
        <title>Intraspecies pangenome expansion in the marine bacterium Alteromonas.</title>
        <authorList>
            <person name="Lopez-Perez M."/>
            <person name="Rodriguez-Valera F."/>
        </authorList>
    </citation>
    <scope>NUCLEOTIDE SEQUENCE [LARGE SCALE GENOMIC DNA]</scope>
    <source>
        <strain evidence="2 4">LMG 21861</strain>
    </source>
</reference>
<dbReference type="Gene3D" id="3.30.70.100">
    <property type="match status" value="1"/>
</dbReference>
<evidence type="ECO:0000313" key="5">
    <source>
        <dbReference type="Proteomes" id="UP001170717"/>
    </source>
</evidence>
<keyword evidence="3" id="KW-0560">Oxidoreductase</keyword>
<dbReference type="GO" id="GO:0004497">
    <property type="term" value="F:monooxygenase activity"/>
    <property type="evidence" value="ECO:0007669"/>
    <property type="project" value="UniProtKB-KW"/>
</dbReference>
<dbReference type="PANTHER" id="PTHR33336">
    <property type="entry name" value="QUINOL MONOOXYGENASE YGIN-RELATED"/>
    <property type="match status" value="1"/>
</dbReference>
<dbReference type="Proteomes" id="UP000056750">
    <property type="component" value="Chromosome"/>
</dbReference>
<evidence type="ECO:0000259" key="1">
    <source>
        <dbReference type="Pfam" id="PF03992"/>
    </source>
</evidence>
<dbReference type="SUPFAM" id="SSF54909">
    <property type="entry name" value="Dimeric alpha+beta barrel"/>
    <property type="match status" value="1"/>
</dbReference>
<evidence type="ECO:0000313" key="2">
    <source>
        <dbReference type="EMBL" id="AMJ75261.1"/>
    </source>
</evidence>
<dbReference type="AlphaFoldDB" id="A0AAW7Z4G5"/>
<dbReference type="InterPro" id="IPR007138">
    <property type="entry name" value="ABM_dom"/>
</dbReference>
<organism evidence="3 5">
    <name type="scientific">Alteromonas stellipolaris</name>
    <dbReference type="NCBI Taxonomy" id="233316"/>
    <lineage>
        <taxon>Bacteria</taxon>
        <taxon>Pseudomonadati</taxon>
        <taxon>Pseudomonadota</taxon>
        <taxon>Gammaproteobacteria</taxon>
        <taxon>Alteromonadales</taxon>
        <taxon>Alteromonadaceae</taxon>
        <taxon>Alteromonas/Salinimonas group</taxon>
        <taxon>Alteromonas</taxon>
    </lineage>
</organism>
<feature type="domain" description="ABM" evidence="1">
    <location>
        <begin position="7"/>
        <end position="77"/>
    </location>
</feature>
<dbReference type="InterPro" id="IPR050744">
    <property type="entry name" value="AI-2_Isomerase_LsrG"/>
</dbReference>
<sequence>MTKADKPVHIVAIIQPQPRYYEKGIEALQRLLIPTRGEPGCIRFDVFEDRENGQYILVEHFKRQADLDFHYAQEYTKSVFALYETILATAPEIRHLSPIEAS</sequence>
<evidence type="ECO:0000313" key="3">
    <source>
        <dbReference type="EMBL" id="MDO6577965.1"/>
    </source>
</evidence>
<dbReference type="KEGG" id="asq:AVL57_15600"/>
<dbReference type="RefSeq" id="WP_057790246.1">
    <property type="nucleotide sequence ID" value="NZ_CANLMS010000001.1"/>
</dbReference>
<proteinExistence type="predicted"/>
<accession>A0AAW7Z4G5</accession>
<dbReference type="EMBL" id="CP013926">
    <property type="protein sequence ID" value="AMJ75261.1"/>
    <property type="molecule type" value="Genomic_DNA"/>
</dbReference>
<keyword evidence="3" id="KW-0503">Monooxygenase</keyword>
<dbReference type="Pfam" id="PF03992">
    <property type="entry name" value="ABM"/>
    <property type="match status" value="1"/>
</dbReference>
<protein>
    <submittedName>
        <fullName evidence="3">Quinol monooxygenase</fullName>
        <ecNumber evidence="3">1.-.-.-</ecNumber>
    </submittedName>
</protein>
<dbReference type="InterPro" id="IPR011008">
    <property type="entry name" value="Dimeric_a/b-barrel"/>
</dbReference>